<protein>
    <submittedName>
        <fullName evidence="1">Uncharacterized protein</fullName>
    </submittedName>
</protein>
<accession>A0AAE9AF09</accession>
<dbReference type="GO" id="GO:0016020">
    <property type="term" value="C:membrane"/>
    <property type="evidence" value="ECO:0007669"/>
    <property type="project" value="InterPro"/>
</dbReference>
<dbReference type="InterPro" id="IPR005331">
    <property type="entry name" value="Sulfotransferase"/>
</dbReference>
<sequence>MTHSCDREPLLRQDDDSQEDILEMEDDFYEKPSQIRFVNKERLVPKAVFLVIGVFSVIYGMDRYHISMKEIESRECSDALDDCDHLPFNQTVVPPFYNYLQDFTISPRYGISLCLLPKVLSTTGTATICYLEDPDKFAADNRTISTETYITRFCERNEMKSYNMVKHYLNDNFENIIVTRNPYDRFISGFTEKCVNDLEDDYCHGCGADMRCFLQKEYRRLMRMSMLFPVYTVADTHFAPQTWYCDMRNTLKNSTIVRFSLQGIEKVKMIDDMLNVFRRRKVPERQLDEIREQLSLGKSHHTTTGSSLREHYERLVREDESIRRALHRIYYYDFLYLGYDM</sequence>
<name>A0AAE9AF09_CAEBR</name>
<dbReference type="Proteomes" id="UP000827892">
    <property type="component" value="Chromosome IV"/>
</dbReference>
<dbReference type="EMBL" id="CP090894">
    <property type="protein sequence ID" value="ULT96617.1"/>
    <property type="molecule type" value="Genomic_DNA"/>
</dbReference>
<evidence type="ECO:0000313" key="2">
    <source>
        <dbReference type="Proteomes" id="UP000827892"/>
    </source>
</evidence>
<dbReference type="OMA" id="YLQDFTI"/>
<reference evidence="1 2" key="1">
    <citation type="submission" date="2022-05" db="EMBL/GenBank/DDBJ databases">
        <title>Chromosome-level reference genomes for two strains of Caenorhabditis briggsae: an improved platform for comparative genomics.</title>
        <authorList>
            <person name="Stevens L."/>
            <person name="Andersen E.C."/>
        </authorList>
    </citation>
    <scope>NUCLEOTIDE SEQUENCE [LARGE SCALE GENOMIC DNA]</scope>
    <source>
        <strain evidence="1">QX1410_ONT</strain>
        <tissue evidence="1">Whole-organism</tissue>
    </source>
</reference>
<dbReference type="GO" id="GO:0047756">
    <property type="term" value="F:chondroitin 4-sulfotransferase activity"/>
    <property type="evidence" value="ECO:0007669"/>
    <property type="project" value="InterPro"/>
</dbReference>
<dbReference type="PANTHER" id="PTHR22900:SF11">
    <property type="entry name" value="PROTEIN CBG01579"/>
    <property type="match status" value="1"/>
</dbReference>
<dbReference type="Pfam" id="PF03567">
    <property type="entry name" value="Sulfotransfer_2"/>
    <property type="match status" value="1"/>
</dbReference>
<dbReference type="GO" id="GO:1902884">
    <property type="term" value="P:positive regulation of response to oxidative stress"/>
    <property type="evidence" value="ECO:0007669"/>
    <property type="project" value="InterPro"/>
</dbReference>
<proteinExistence type="predicted"/>
<dbReference type="PANTHER" id="PTHR22900">
    <property type="entry name" value="PROTEIN CBG14245-RELATED"/>
    <property type="match status" value="1"/>
</dbReference>
<gene>
    <name evidence="1" type="ORF">L3Y34_004883</name>
</gene>
<dbReference type="GO" id="GO:0050650">
    <property type="term" value="P:chondroitin sulfate proteoglycan biosynthetic process"/>
    <property type="evidence" value="ECO:0007669"/>
    <property type="project" value="InterPro"/>
</dbReference>
<dbReference type="AlphaFoldDB" id="A0AAE9AF09"/>
<organism evidence="1 2">
    <name type="scientific">Caenorhabditis briggsae</name>
    <dbReference type="NCBI Taxonomy" id="6238"/>
    <lineage>
        <taxon>Eukaryota</taxon>
        <taxon>Metazoa</taxon>
        <taxon>Ecdysozoa</taxon>
        <taxon>Nematoda</taxon>
        <taxon>Chromadorea</taxon>
        <taxon>Rhabditida</taxon>
        <taxon>Rhabditina</taxon>
        <taxon>Rhabditomorpha</taxon>
        <taxon>Rhabditoidea</taxon>
        <taxon>Rhabditidae</taxon>
        <taxon>Peloderinae</taxon>
        <taxon>Caenorhabditis</taxon>
    </lineage>
</organism>
<dbReference type="KEGG" id="cbr:CBG_01579"/>
<dbReference type="InterPro" id="IPR007669">
    <property type="entry name" value="Chst-1-like"/>
</dbReference>
<evidence type="ECO:0000313" key="1">
    <source>
        <dbReference type="EMBL" id="ULT96617.1"/>
    </source>
</evidence>